<keyword evidence="3" id="KW-1185">Reference proteome</keyword>
<accession>A0ABP8WYN4</accession>
<name>A0ABP8WYN4_9PSEU</name>
<organism evidence="2 3">
    <name type="scientific">Pseudonocardia yuanmonensis</name>
    <dbReference type="NCBI Taxonomy" id="1095914"/>
    <lineage>
        <taxon>Bacteria</taxon>
        <taxon>Bacillati</taxon>
        <taxon>Actinomycetota</taxon>
        <taxon>Actinomycetes</taxon>
        <taxon>Pseudonocardiales</taxon>
        <taxon>Pseudonocardiaceae</taxon>
        <taxon>Pseudonocardia</taxon>
    </lineage>
</organism>
<dbReference type="Pfam" id="PF00378">
    <property type="entry name" value="ECH_1"/>
    <property type="match status" value="1"/>
</dbReference>
<dbReference type="EMBL" id="BAABIC010000013">
    <property type="protein sequence ID" value="GAA4696890.1"/>
    <property type="molecule type" value="Genomic_DNA"/>
</dbReference>
<comment type="caution">
    <text evidence="2">The sequence shown here is derived from an EMBL/GenBank/DDBJ whole genome shotgun (WGS) entry which is preliminary data.</text>
</comment>
<dbReference type="SUPFAM" id="SSF52096">
    <property type="entry name" value="ClpP/crotonase"/>
    <property type="match status" value="1"/>
</dbReference>
<dbReference type="CDD" id="cd06558">
    <property type="entry name" value="crotonase-like"/>
    <property type="match status" value="1"/>
</dbReference>
<evidence type="ECO:0000313" key="2">
    <source>
        <dbReference type="EMBL" id="GAA4696890.1"/>
    </source>
</evidence>
<evidence type="ECO:0000313" key="3">
    <source>
        <dbReference type="Proteomes" id="UP001500325"/>
    </source>
</evidence>
<evidence type="ECO:0000256" key="1">
    <source>
        <dbReference type="SAM" id="MobiDB-lite"/>
    </source>
</evidence>
<dbReference type="PANTHER" id="PTHR11941:SF54">
    <property type="entry name" value="ENOYL-COA HYDRATASE, MITOCHONDRIAL"/>
    <property type="match status" value="1"/>
</dbReference>
<feature type="compositionally biased region" description="Basic residues" evidence="1">
    <location>
        <begin position="73"/>
        <end position="84"/>
    </location>
</feature>
<dbReference type="Gene3D" id="3.90.226.10">
    <property type="entry name" value="2-enoyl-CoA Hydratase, Chain A, domain 1"/>
    <property type="match status" value="1"/>
</dbReference>
<feature type="region of interest" description="Disordered" evidence="1">
    <location>
        <begin position="63"/>
        <end position="111"/>
    </location>
</feature>
<protein>
    <recommendedName>
        <fullName evidence="4">Enoyl-CoA hydratase/isomerase-like protein</fullName>
    </recommendedName>
</protein>
<gene>
    <name evidence="2" type="ORF">GCM10023215_38760</name>
</gene>
<proteinExistence type="predicted"/>
<reference evidence="3" key="1">
    <citation type="journal article" date="2019" name="Int. J. Syst. Evol. Microbiol.">
        <title>The Global Catalogue of Microorganisms (GCM) 10K type strain sequencing project: providing services to taxonomists for standard genome sequencing and annotation.</title>
        <authorList>
            <consortium name="The Broad Institute Genomics Platform"/>
            <consortium name="The Broad Institute Genome Sequencing Center for Infectious Disease"/>
            <person name="Wu L."/>
            <person name="Ma J."/>
        </authorList>
    </citation>
    <scope>NUCLEOTIDE SEQUENCE [LARGE SCALE GENOMIC DNA]</scope>
    <source>
        <strain evidence="3">JCM 18055</strain>
    </source>
</reference>
<dbReference type="PANTHER" id="PTHR11941">
    <property type="entry name" value="ENOYL-COA HYDRATASE-RELATED"/>
    <property type="match status" value="1"/>
</dbReference>
<evidence type="ECO:0008006" key="4">
    <source>
        <dbReference type="Google" id="ProtNLM"/>
    </source>
</evidence>
<dbReference type="InterPro" id="IPR029045">
    <property type="entry name" value="ClpP/crotonase-like_dom_sf"/>
</dbReference>
<dbReference type="InterPro" id="IPR001753">
    <property type="entry name" value="Enoyl-CoA_hydra/iso"/>
</dbReference>
<sequence length="129" mass="14139">MALREIVARGHALTRAVETCPVPVIVAVNGLAYGGGCEITEAAPLALAAEHATFAKPEITLGFPPPFGGSQRLPRHVGRKRVSRRRDPRDQRAHRRGPRDRGGLVRLRRRGPGVRAGLDRFLERRRAAS</sequence>
<dbReference type="Proteomes" id="UP001500325">
    <property type="component" value="Unassembled WGS sequence"/>
</dbReference>